<feature type="transmembrane region" description="Helical" evidence="5">
    <location>
        <begin position="318"/>
        <end position="338"/>
    </location>
</feature>
<dbReference type="GO" id="GO:0005886">
    <property type="term" value="C:plasma membrane"/>
    <property type="evidence" value="ECO:0007669"/>
    <property type="project" value="TreeGrafter"/>
</dbReference>
<comment type="subcellular location">
    <subcellularLocation>
        <location evidence="1">Membrane</location>
        <topology evidence="1">Multi-pass membrane protein</topology>
    </subcellularLocation>
</comment>
<dbReference type="AlphaFoldDB" id="F4KNB4"/>
<keyword evidence="3 5" id="KW-1133">Transmembrane helix</keyword>
<dbReference type="Proteomes" id="UP000006545">
    <property type="component" value="Chromosome"/>
</dbReference>
<dbReference type="GO" id="GO:0005262">
    <property type="term" value="F:calcium channel activity"/>
    <property type="evidence" value="ECO:0007669"/>
    <property type="project" value="TreeGrafter"/>
</dbReference>
<dbReference type="InterPro" id="IPR004837">
    <property type="entry name" value="NaCa_Exmemb"/>
</dbReference>
<dbReference type="Gene3D" id="1.20.1420.30">
    <property type="entry name" value="NCX, central ion-binding region"/>
    <property type="match status" value="1"/>
</dbReference>
<evidence type="ECO:0000256" key="2">
    <source>
        <dbReference type="ARBA" id="ARBA00022692"/>
    </source>
</evidence>
<dbReference type="PANTHER" id="PTHR10846:SF8">
    <property type="entry name" value="INNER MEMBRANE PROTEIN YRBG"/>
    <property type="match status" value="1"/>
</dbReference>
<reference evidence="8" key="1">
    <citation type="submission" date="2011-04" db="EMBL/GenBank/DDBJ databases">
        <title>The complete genome of Porphyromonas asaccharolytica DSM 20707.</title>
        <authorList>
            <person name="Lucas S."/>
            <person name="Han J."/>
            <person name="Lapidus A."/>
            <person name="Bruce D."/>
            <person name="Goodwin L."/>
            <person name="Pitluck S."/>
            <person name="Peters L."/>
            <person name="Kyrpides N."/>
            <person name="Mavromatis K."/>
            <person name="Ivanova N."/>
            <person name="Ovchinnikova G."/>
            <person name="Pagani I."/>
            <person name="Lu M."/>
            <person name="Detter J.C."/>
            <person name="Tapia R."/>
            <person name="Han C."/>
            <person name="Land M."/>
            <person name="Hauser L."/>
            <person name="Markowitz V."/>
            <person name="Cheng J.-F."/>
            <person name="Hugenholtz P."/>
            <person name="Woyke T."/>
            <person name="Wu D."/>
            <person name="Gronow S."/>
            <person name="Wellnitz S."/>
            <person name="Brambilla E."/>
            <person name="Klenk H.-P."/>
            <person name="Eisen J.A."/>
        </authorList>
    </citation>
    <scope>NUCLEOTIDE SEQUENCE [LARGE SCALE GENOMIC DNA]</scope>
    <source>
        <strain evidence="8">ATCC 25260 / DSM 20707 / VPI 4198</strain>
    </source>
</reference>
<keyword evidence="2 5" id="KW-0812">Transmembrane</keyword>
<accession>F4KNB4</accession>
<dbReference type="KEGG" id="pah:Poras_1492"/>
<feature type="transmembrane region" description="Helical" evidence="5">
    <location>
        <begin position="6"/>
        <end position="25"/>
    </location>
</feature>
<feature type="domain" description="Sodium/calcium exchanger membrane region" evidence="6">
    <location>
        <begin position="6"/>
        <end position="155"/>
    </location>
</feature>
<proteinExistence type="predicted"/>
<dbReference type="EMBL" id="CP002689">
    <property type="protein sequence ID" value="AEE13425.1"/>
    <property type="molecule type" value="Genomic_DNA"/>
</dbReference>
<dbReference type="Gene3D" id="6.10.280.80">
    <property type="entry name" value="NCX, peripheral helical region"/>
    <property type="match status" value="1"/>
</dbReference>
<protein>
    <submittedName>
        <fullName evidence="7">Na+/Ca+ antiporter, CaCA family</fullName>
    </submittedName>
</protein>
<evidence type="ECO:0000313" key="8">
    <source>
        <dbReference type="Proteomes" id="UP000006545"/>
    </source>
</evidence>
<gene>
    <name evidence="7" type="ordered locus">Poras_1492</name>
</gene>
<dbReference type="HOGENOM" id="CLU_007948_0_3_10"/>
<evidence type="ECO:0000256" key="1">
    <source>
        <dbReference type="ARBA" id="ARBA00004141"/>
    </source>
</evidence>
<dbReference type="PANTHER" id="PTHR10846">
    <property type="entry name" value="SODIUM/POTASSIUM/CALCIUM EXCHANGER"/>
    <property type="match status" value="1"/>
</dbReference>
<keyword evidence="4 5" id="KW-0472">Membrane</keyword>
<evidence type="ECO:0000313" key="7">
    <source>
        <dbReference type="EMBL" id="AEE13425.1"/>
    </source>
</evidence>
<feature type="transmembrane region" description="Helical" evidence="5">
    <location>
        <begin position="141"/>
        <end position="159"/>
    </location>
</feature>
<keyword evidence="8" id="KW-1185">Reference proteome</keyword>
<feature type="transmembrane region" description="Helical" evidence="5">
    <location>
        <begin position="37"/>
        <end position="64"/>
    </location>
</feature>
<organism evidence="7 8">
    <name type="scientific">Porphyromonas asaccharolytica (strain ATCC 25260 / DSM 20707 / BCRC 10618 / CCUG 7834 / JCM 6326 / LMG 13178 / VPI 4198 / B440)</name>
    <name type="common">Bacteroides asaccharolyticus</name>
    <dbReference type="NCBI Taxonomy" id="879243"/>
    <lineage>
        <taxon>Bacteria</taxon>
        <taxon>Pseudomonadati</taxon>
        <taxon>Bacteroidota</taxon>
        <taxon>Bacteroidia</taxon>
        <taxon>Bacteroidales</taxon>
        <taxon>Porphyromonadaceae</taxon>
        <taxon>Porphyromonas</taxon>
    </lineage>
</organism>
<dbReference type="eggNOG" id="COG0530">
    <property type="taxonomic scope" value="Bacteria"/>
</dbReference>
<feature type="transmembrane region" description="Helical" evidence="5">
    <location>
        <begin position="287"/>
        <end position="306"/>
    </location>
</feature>
<dbReference type="Pfam" id="PF01699">
    <property type="entry name" value="Na_Ca_ex"/>
    <property type="match status" value="2"/>
</dbReference>
<evidence type="ECO:0000256" key="3">
    <source>
        <dbReference type="ARBA" id="ARBA00022989"/>
    </source>
</evidence>
<evidence type="ECO:0000256" key="4">
    <source>
        <dbReference type="ARBA" id="ARBA00023136"/>
    </source>
</evidence>
<dbReference type="NCBIfam" id="TIGR00367">
    <property type="entry name" value="calcium/sodium antiporter"/>
    <property type="match status" value="1"/>
</dbReference>
<feature type="transmembrane region" description="Helical" evidence="5">
    <location>
        <begin position="70"/>
        <end position="95"/>
    </location>
</feature>
<name>F4KNB4_PORAD</name>
<feature type="transmembrane region" description="Helical" evidence="5">
    <location>
        <begin position="187"/>
        <end position="209"/>
    </location>
</feature>
<dbReference type="GO" id="GO:0006874">
    <property type="term" value="P:intracellular calcium ion homeostasis"/>
    <property type="evidence" value="ECO:0007669"/>
    <property type="project" value="TreeGrafter"/>
</dbReference>
<feature type="transmembrane region" description="Helical" evidence="5">
    <location>
        <begin position="107"/>
        <end position="126"/>
    </location>
</feature>
<evidence type="ECO:0000256" key="5">
    <source>
        <dbReference type="SAM" id="Phobius"/>
    </source>
</evidence>
<dbReference type="STRING" id="879243.Poras_1492"/>
<evidence type="ECO:0000259" key="6">
    <source>
        <dbReference type="Pfam" id="PF01699"/>
    </source>
</evidence>
<sequence length="340" mass="35827">MSILLYFLLLILGLVMITAGANFLTNGSVTIAERLGVSQLVIGLTIVGFGTSAPELVVSITSALANKPDIAIANVVGSNISNILLILGVSAMIYPIRVTHDAMKRDIPIAMLVTAICLVMASDHLLTGGFSGNIIDRGDGIVLLCFLIFYLYLAFMSAAKEKAPETDLSSLEEDLDKSKAKHATRTLLLSIAKVIGGLALLVFGGRLFVDNASSIARSWGVSEAIIGLTIVAIGTSLPELATSVVAAVKRQPDLAIGNVVGSSIFNILFILGASATITPLVPAGIQLLDYLMMLVAVFLLFIFSNVLGRAMISRKEGIALLVVYVAYMTYLILQSLGIGV</sequence>
<dbReference type="OrthoDB" id="9794225at2"/>
<feature type="domain" description="Sodium/calcium exchanger membrane region" evidence="6">
    <location>
        <begin position="191"/>
        <end position="332"/>
    </location>
</feature>
<dbReference type="RefSeq" id="WP_013760780.1">
    <property type="nucleotide sequence ID" value="NC_015501.1"/>
</dbReference>
<feature type="transmembrane region" description="Helical" evidence="5">
    <location>
        <begin position="259"/>
        <end position="281"/>
    </location>
</feature>
<feature type="transmembrane region" description="Helical" evidence="5">
    <location>
        <begin position="224"/>
        <end position="247"/>
    </location>
</feature>
<dbReference type="GO" id="GO:0008273">
    <property type="term" value="F:calcium, potassium:sodium antiporter activity"/>
    <property type="evidence" value="ECO:0007669"/>
    <property type="project" value="TreeGrafter"/>
</dbReference>
<dbReference type="InterPro" id="IPR044880">
    <property type="entry name" value="NCX_ion-bd_dom_sf"/>
</dbReference>
<dbReference type="InterPro" id="IPR004481">
    <property type="entry name" value="K/Na/Ca-exchanger"/>
</dbReference>